<proteinExistence type="predicted"/>
<name>A0ABU1MPT2_9SPHN</name>
<evidence type="ECO:0000313" key="1">
    <source>
        <dbReference type="EMBL" id="MDR6512012.1"/>
    </source>
</evidence>
<dbReference type="InterPro" id="IPR049805">
    <property type="entry name" value="Lasso_benenodin"/>
</dbReference>
<evidence type="ECO:0000313" key="2">
    <source>
        <dbReference type="Proteomes" id="UP001184150"/>
    </source>
</evidence>
<protein>
    <recommendedName>
        <fullName evidence="3">Benenodin family lasso peptide</fullName>
    </recommendedName>
</protein>
<gene>
    <name evidence="1" type="ORF">J2792_002895</name>
</gene>
<accession>A0ABU1MPT2</accession>
<dbReference type="Pfam" id="PF24178">
    <property type="entry name" value="Subterisin"/>
    <property type="match status" value="1"/>
</dbReference>
<reference evidence="1 2" key="1">
    <citation type="submission" date="2023-07" db="EMBL/GenBank/DDBJ databases">
        <title>Sorghum-associated microbial communities from plants grown in Nebraska, USA.</title>
        <authorList>
            <person name="Schachtman D."/>
        </authorList>
    </citation>
    <scope>NUCLEOTIDE SEQUENCE [LARGE SCALE GENOMIC DNA]</scope>
    <source>
        <strain evidence="1 2">DS1027</strain>
    </source>
</reference>
<evidence type="ECO:0008006" key="3">
    <source>
        <dbReference type="Google" id="ProtNLM"/>
    </source>
</evidence>
<sequence>MKDRDQTDTAVIDLGDVATVTRGQAVGRQDASIGQQNFMLGIVED</sequence>
<organism evidence="1 2">
    <name type="scientific">Novosphingobium capsulatum</name>
    <dbReference type="NCBI Taxonomy" id="13688"/>
    <lineage>
        <taxon>Bacteria</taxon>
        <taxon>Pseudomonadati</taxon>
        <taxon>Pseudomonadota</taxon>
        <taxon>Alphaproteobacteria</taxon>
        <taxon>Sphingomonadales</taxon>
        <taxon>Sphingomonadaceae</taxon>
        <taxon>Novosphingobium</taxon>
    </lineage>
</organism>
<dbReference type="EMBL" id="JAVDRD010000007">
    <property type="protein sequence ID" value="MDR6512012.1"/>
    <property type="molecule type" value="Genomic_DNA"/>
</dbReference>
<dbReference type="RefSeq" id="WP_157088898.1">
    <property type="nucleotide sequence ID" value="NZ_CP140000.1"/>
</dbReference>
<dbReference type="Proteomes" id="UP001184150">
    <property type="component" value="Unassembled WGS sequence"/>
</dbReference>
<keyword evidence="2" id="KW-1185">Reference proteome</keyword>
<comment type="caution">
    <text evidence="1">The sequence shown here is derived from an EMBL/GenBank/DDBJ whole genome shotgun (WGS) entry which is preliminary data.</text>
</comment>